<dbReference type="GO" id="GO:0005737">
    <property type="term" value="C:cytoplasm"/>
    <property type="evidence" value="ECO:0007669"/>
    <property type="project" value="TreeGrafter"/>
</dbReference>
<evidence type="ECO:0000256" key="2">
    <source>
        <dbReference type="ARBA" id="ARBA00022723"/>
    </source>
</evidence>
<dbReference type="SUPFAM" id="SSF57924">
    <property type="entry name" value="Inhibitor of apoptosis (IAP) repeat"/>
    <property type="match status" value="3"/>
</dbReference>
<keyword evidence="2" id="KW-0479">Metal-binding</keyword>
<evidence type="ECO:0000256" key="6">
    <source>
        <dbReference type="SAM" id="MobiDB-lite"/>
    </source>
</evidence>
<accession>A0A814ZLX3</accession>
<keyword evidence="4" id="KW-0862">Zinc</keyword>
<dbReference type="GO" id="GO:0043066">
    <property type="term" value="P:negative regulation of apoptotic process"/>
    <property type="evidence" value="ECO:0007669"/>
    <property type="project" value="TreeGrafter"/>
</dbReference>
<protein>
    <recommendedName>
        <fullName evidence="7">RING-type domain-containing protein</fullName>
    </recommendedName>
</protein>
<evidence type="ECO:0000256" key="3">
    <source>
        <dbReference type="ARBA" id="ARBA00022771"/>
    </source>
</evidence>
<gene>
    <name evidence="8" type="ORF">ZHD862_LOCUS25091</name>
</gene>
<dbReference type="PROSITE" id="PS50143">
    <property type="entry name" value="BIR_REPEAT_2"/>
    <property type="match status" value="3"/>
</dbReference>
<proteinExistence type="inferred from homology"/>
<dbReference type="InterPro" id="IPR001370">
    <property type="entry name" value="BIR_rpt"/>
</dbReference>
<dbReference type="Proteomes" id="UP000663864">
    <property type="component" value="Unassembled WGS sequence"/>
</dbReference>
<keyword evidence="3 5" id="KW-0863">Zinc-finger</keyword>
<feature type="compositionally biased region" description="Basic and acidic residues" evidence="6">
    <location>
        <begin position="460"/>
        <end position="477"/>
    </location>
</feature>
<dbReference type="GO" id="GO:0008270">
    <property type="term" value="F:zinc ion binding"/>
    <property type="evidence" value="ECO:0007669"/>
    <property type="project" value="UniProtKB-KW"/>
</dbReference>
<dbReference type="GO" id="GO:0061630">
    <property type="term" value="F:ubiquitin protein ligase activity"/>
    <property type="evidence" value="ECO:0007669"/>
    <property type="project" value="TreeGrafter"/>
</dbReference>
<dbReference type="CDD" id="cd00022">
    <property type="entry name" value="BIR"/>
    <property type="match status" value="2"/>
</dbReference>
<evidence type="ECO:0000313" key="8">
    <source>
        <dbReference type="EMBL" id="CAF1245207.1"/>
    </source>
</evidence>
<evidence type="ECO:0000259" key="7">
    <source>
        <dbReference type="PROSITE" id="PS50089"/>
    </source>
</evidence>
<feature type="compositionally biased region" description="Polar residues" evidence="6">
    <location>
        <begin position="446"/>
        <end position="455"/>
    </location>
</feature>
<dbReference type="FunFam" id="1.10.1170.10:FF:000002">
    <property type="entry name" value="Baculoviral IAP repeat containing 7"/>
    <property type="match status" value="1"/>
</dbReference>
<evidence type="ECO:0000256" key="4">
    <source>
        <dbReference type="ARBA" id="ARBA00022833"/>
    </source>
</evidence>
<comment type="similarity">
    <text evidence="1">Belongs to the IAP family.</text>
</comment>
<feature type="domain" description="RING-type" evidence="7">
    <location>
        <begin position="497"/>
        <end position="532"/>
    </location>
</feature>
<dbReference type="PANTHER" id="PTHR10044">
    <property type="entry name" value="INHIBITOR OF APOPTOSIS"/>
    <property type="match status" value="1"/>
</dbReference>
<comment type="caution">
    <text evidence="8">The sequence shown here is derived from an EMBL/GenBank/DDBJ whole genome shotgun (WGS) entry which is preliminary data.</text>
</comment>
<dbReference type="GO" id="GO:0043027">
    <property type="term" value="F:cysteine-type endopeptidase inhibitor activity involved in apoptotic process"/>
    <property type="evidence" value="ECO:0007669"/>
    <property type="project" value="TreeGrafter"/>
</dbReference>
<reference evidence="8" key="1">
    <citation type="submission" date="2021-02" db="EMBL/GenBank/DDBJ databases">
        <authorList>
            <person name="Nowell W R."/>
        </authorList>
    </citation>
    <scope>NUCLEOTIDE SEQUENCE</scope>
</reference>
<dbReference type="GO" id="GO:0005634">
    <property type="term" value="C:nucleus"/>
    <property type="evidence" value="ECO:0007669"/>
    <property type="project" value="TreeGrafter"/>
</dbReference>
<name>A0A814ZLX3_9BILA</name>
<dbReference type="SMART" id="SM00238">
    <property type="entry name" value="BIR"/>
    <property type="match status" value="3"/>
</dbReference>
<dbReference type="PANTHER" id="PTHR10044:SF139">
    <property type="entry name" value="DEATH-ASSOCIATED INHIBITOR OF APOPTOSIS 2"/>
    <property type="match status" value="1"/>
</dbReference>
<dbReference type="Gene3D" id="3.30.40.10">
    <property type="entry name" value="Zinc/RING finger domain, C3HC4 (zinc finger)"/>
    <property type="match status" value="1"/>
</dbReference>
<dbReference type="AlphaFoldDB" id="A0A814ZLX3"/>
<dbReference type="EMBL" id="CAJNOT010001756">
    <property type="protein sequence ID" value="CAF1245207.1"/>
    <property type="molecule type" value="Genomic_DNA"/>
</dbReference>
<dbReference type="Pfam" id="PF00653">
    <property type="entry name" value="BIR"/>
    <property type="match status" value="3"/>
</dbReference>
<dbReference type="InterPro" id="IPR001841">
    <property type="entry name" value="Znf_RING"/>
</dbReference>
<dbReference type="Pfam" id="PF13920">
    <property type="entry name" value="zf-C3HC4_3"/>
    <property type="match status" value="1"/>
</dbReference>
<evidence type="ECO:0000256" key="5">
    <source>
        <dbReference type="PROSITE-ProRule" id="PRU00175"/>
    </source>
</evidence>
<feature type="region of interest" description="Disordered" evidence="6">
    <location>
        <begin position="437"/>
        <end position="495"/>
    </location>
</feature>
<dbReference type="Gene3D" id="1.10.1170.10">
    <property type="entry name" value="Inhibitor Of Apoptosis Protein (2mihbC-IAP-1), Chain A"/>
    <property type="match status" value="3"/>
</dbReference>
<dbReference type="GO" id="GO:0031398">
    <property type="term" value="P:positive regulation of protein ubiquitination"/>
    <property type="evidence" value="ECO:0007669"/>
    <property type="project" value="TreeGrafter"/>
</dbReference>
<dbReference type="GO" id="GO:0051726">
    <property type="term" value="P:regulation of cell cycle"/>
    <property type="evidence" value="ECO:0007669"/>
    <property type="project" value="TreeGrafter"/>
</dbReference>
<dbReference type="InterPro" id="IPR013083">
    <property type="entry name" value="Znf_RING/FYVE/PHD"/>
</dbReference>
<evidence type="ECO:0000256" key="1">
    <source>
        <dbReference type="ARBA" id="ARBA00006672"/>
    </source>
</evidence>
<evidence type="ECO:0000313" key="9">
    <source>
        <dbReference type="Proteomes" id="UP000663864"/>
    </source>
</evidence>
<sequence>MTSAGLNYTGKGDTVRCSTCDVEISGWTSDMKPFTIHAQRSPNCIFVRSMVPDGKTSAPSTINLPATTSALMDAEQPSKRQKIETPQVVCQLYRLIEIDIVKKIRKRTFTHWPHRTFPSSAQMIEAGFFNCNVGDRVICIYCNLICQQWTPHTDDPCEIHKALSPTCPYVIAMLSRQELSSIRIVNEQLTRDNSIGTANNDTFRSNEIVYTAACHTNYIEIPRRHASFATWPNENLPSVDDLVKAGFFYTGSKTIVTCFYCNGSLQNWGANDKPMIEHARWFPHCAYAKQLCGADLYRKIQESKRAQQEKASVNEPNGRLGSNDVSTVRGQLNIQDESTLSRYVAARLDLPISQSLLDRNYKLSIIKRCWEDQLRLKRDDFSDSCDLFVACLILQKQIEHIDGKKENIIIPSVAMNKIRERVQTEIIAREQAACTSASTNSSSNTDVEMSTSSESSVDEENSKKSTVKTDQKQDIKTAKITLPEKGPGTNPSSSNPCVLCLEEEKRLACIPCGHLATCVPCGHSLRSCPICRTEIDAFVRIYI</sequence>
<dbReference type="PROSITE" id="PS50089">
    <property type="entry name" value="ZF_RING_2"/>
    <property type="match status" value="1"/>
</dbReference>
<dbReference type="InterPro" id="IPR050784">
    <property type="entry name" value="IAP"/>
</dbReference>
<organism evidence="8 9">
    <name type="scientific">Rotaria sordida</name>
    <dbReference type="NCBI Taxonomy" id="392033"/>
    <lineage>
        <taxon>Eukaryota</taxon>
        <taxon>Metazoa</taxon>
        <taxon>Spiralia</taxon>
        <taxon>Gnathifera</taxon>
        <taxon>Rotifera</taxon>
        <taxon>Eurotatoria</taxon>
        <taxon>Bdelloidea</taxon>
        <taxon>Philodinida</taxon>
        <taxon>Philodinidae</taxon>
        <taxon>Rotaria</taxon>
    </lineage>
</organism>